<comment type="caution">
    <text evidence="1">The sequence shown here is derived from an EMBL/GenBank/DDBJ whole genome shotgun (WGS) entry which is preliminary data.</text>
</comment>
<protein>
    <submittedName>
        <fullName evidence="1">Caspase domain-containing protein</fullName>
    </submittedName>
</protein>
<evidence type="ECO:0000313" key="2">
    <source>
        <dbReference type="Proteomes" id="UP000814128"/>
    </source>
</evidence>
<reference evidence="1" key="2">
    <citation type="journal article" date="2022" name="New Phytol.">
        <title>Evolutionary transition to the ectomycorrhizal habit in the genomes of a hyperdiverse lineage of mushroom-forming fungi.</title>
        <authorList>
            <person name="Looney B."/>
            <person name="Miyauchi S."/>
            <person name="Morin E."/>
            <person name="Drula E."/>
            <person name="Courty P.E."/>
            <person name="Kohler A."/>
            <person name="Kuo A."/>
            <person name="LaButti K."/>
            <person name="Pangilinan J."/>
            <person name="Lipzen A."/>
            <person name="Riley R."/>
            <person name="Andreopoulos W."/>
            <person name="He G."/>
            <person name="Johnson J."/>
            <person name="Nolan M."/>
            <person name="Tritt A."/>
            <person name="Barry K.W."/>
            <person name="Grigoriev I.V."/>
            <person name="Nagy L.G."/>
            <person name="Hibbett D."/>
            <person name="Henrissat B."/>
            <person name="Matheny P.B."/>
            <person name="Labbe J."/>
            <person name="Martin F.M."/>
        </authorList>
    </citation>
    <scope>NUCLEOTIDE SEQUENCE</scope>
    <source>
        <strain evidence="1">EC-137</strain>
    </source>
</reference>
<dbReference type="EMBL" id="MU273547">
    <property type="protein sequence ID" value="KAI0032409.1"/>
    <property type="molecule type" value="Genomic_DNA"/>
</dbReference>
<keyword evidence="2" id="KW-1185">Reference proteome</keyword>
<gene>
    <name evidence="1" type="ORF">K488DRAFT_85892</name>
</gene>
<reference evidence="1" key="1">
    <citation type="submission" date="2021-02" db="EMBL/GenBank/DDBJ databases">
        <authorList>
            <consortium name="DOE Joint Genome Institute"/>
            <person name="Ahrendt S."/>
            <person name="Looney B.P."/>
            <person name="Miyauchi S."/>
            <person name="Morin E."/>
            <person name="Drula E."/>
            <person name="Courty P.E."/>
            <person name="Chicoki N."/>
            <person name="Fauchery L."/>
            <person name="Kohler A."/>
            <person name="Kuo A."/>
            <person name="Labutti K."/>
            <person name="Pangilinan J."/>
            <person name="Lipzen A."/>
            <person name="Riley R."/>
            <person name="Andreopoulos W."/>
            <person name="He G."/>
            <person name="Johnson J."/>
            <person name="Barry K.W."/>
            <person name="Grigoriev I.V."/>
            <person name="Nagy L."/>
            <person name="Hibbett D."/>
            <person name="Henrissat B."/>
            <person name="Matheny P.B."/>
            <person name="Labbe J."/>
            <person name="Martin F."/>
        </authorList>
    </citation>
    <scope>NUCLEOTIDE SEQUENCE</scope>
    <source>
        <strain evidence="1">EC-137</strain>
    </source>
</reference>
<proteinExistence type="predicted"/>
<dbReference type="Proteomes" id="UP000814128">
    <property type="component" value="Unassembled WGS sequence"/>
</dbReference>
<sequence>MAFVVQADNYLPSADSRHTFHRAFRLVRAGRSSDERPQYEFATGNIVTKLGTWCACACQCFKPPTDAEMCENETRPLLTDIDSEDASTKRSIARALLPIDSPQVTVAPIPKRRALLVGICYTGQCGGDLEELKGSHKDVTSMKHLLTKHFGYLEKDIVVMMDAPHVKAELQPNKKNIKREMRGLVKDAQPGDRFVFVFSGHSDQRAEKEADNEYPEEDGMDEVILTVDGKKIRDNKLYKLMVLPLPPGSGLFALIDSCHSGTMLDLPHYKCNAIYVPWISKGKRRTGTLRLRQGKLLSLVVATQEAFAVESALTSRPMVHHKLRLNTSVHSSSLLTATDTQLGSRLPLSAQNSVMGGMLVSSPICCDSPDTNIACSGWCHYDDTWRDHRPDVVSLSACTDLQQAWEDSKGQSLVHLFCEYISRNISEGLMPSYKSLMTHLNYKMYDKSVKVHRWTTRRKQQAKSQGKSLPGFGEAVNFQTPELSSLTKLDLEESFRL</sequence>
<evidence type="ECO:0000313" key="1">
    <source>
        <dbReference type="EMBL" id="KAI0032409.1"/>
    </source>
</evidence>
<name>A0ACB8QKR0_9AGAM</name>
<organism evidence="1 2">
    <name type="scientific">Vararia minispora EC-137</name>
    <dbReference type="NCBI Taxonomy" id="1314806"/>
    <lineage>
        <taxon>Eukaryota</taxon>
        <taxon>Fungi</taxon>
        <taxon>Dikarya</taxon>
        <taxon>Basidiomycota</taxon>
        <taxon>Agaricomycotina</taxon>
        <taxon>Agaricomycetes</taxon>
        <taxon>Russulales</taxon>
        <taxon>Lachnocladiaceae</taxon>
        <taxon>Vararia</taxon>
    </lineage>
</organism>
<accession>A0ACB8QKR0</accession>